<evidence type="ECO:0000313" key="1">
    <source>
        <dbReference type="EMBL" id="VFK19180.1"/>
    </source>
</evidence>
<organism evidence="1">
    <name type="scientific">Candidatus Kentrum sp. LPFa</name>
    <dbReference type="NCBI Taxonomy" id="2126335"/>
    <lineage>
        <taxon>Bacteria</taxon>
        <taxon>Pseudomonadati</taxon>
        <taxon>Pseudomonadota</taxon>
        <taxon>Gammaproteobacteria</taxon>
        <taxon>Candidatus Kentrum</taxon>
    </lineage>
</organism>
<accession>A0A450WQ97</accession>
<reference evidence="1" key="1">
    <citation type="submission" date="2019-02" db="EMBL/GenBank/DDBJ databases">
        <authorList>
            <person name="Gruber-Vodicka R. H."/>
            <person name="Seah K. B. B."/>
        </authorList>
    </citation>
    <scope>NUCLEOTIDE SEQUENCE</scope>
    <source>
        <strain evidence="1">BECK_S313</strain>
    </source>
</reference>
<gene>
    <name evidence="1" type="ORF">BECKLPF1236B_GA0070989_116310</name>
</gene>
<sequence>MPGPDGTGKGKEKRDKCGEFRFPVLLWGRYGPCDRLREVGNLSCKDRMAWDAILVRNTYFRILVGCIRRNNRSNHPHGRSPVVSESDWEDIHTEEGLYFRRKYVNVN</sequence>
<proteinExistence type="predicted"/>
<dbReference type="AlphaFoldDB" id="A0A450WQ97"/>
<name>A0A450WQ97_9GAMM</name>
<protein>
    <submittedName>
        <fullName evidence="1">Uncharacterized protein</fullName>
    </submittedName>
</protein>
<dbReference type="EMBL" id="CAADFK010000163">
    <property type="protein sequence ID" value="VFK19180.1"/>
    <property type="molecule type" value="Genomic_DNA"/>
</dbReference>